<dbReference type="EMBL" id="CAKLPX010000002">
    <property type="protein sequence ID" value="CAH0991864.1"/>
    <property type="molecule type" value="Genomic_DNA"/>
</dbReference>
<dbReference type="Pfam" id="PF09523">
    <property type="entry name" value="DUF2390"/>
    <property type="match status" value="1"/>
</dbReference>
<keyword evidence="3" id="KW-1185">Reference proteome</keyword>
<accession>A0ABN8EIJ0</accession>
<dbReference type="Proteomes" id="UP000838100">
    <property type="component" value="Unassembled WGS sequence"/>
</dbReference>
<evidence type="ECO:0000313" key="3">
    <source>
        <dbReference type="Proteomes" id="UP000838100"/>
    </source>
</evidence>
<dbReference type="InterPro" id="IPR012659">
    <property type="entry name" value="CHP02444"/>
</dbReference>
<feature type="coiled-coil region" evidence="1">
    <location>
        <begin position="94"/>
        <end position="123"/>
    </location>
</feature>
<keyword evidence="1" id="KW-0175">Coiled coil</keyword>
<organism evidence="2 3">
    <name type="scientific">Sinobacterium norvegicum</name>
    <dbReference type="NCBI Taxonomy" id="1641715"/>
    <lineage>
        <taxon>Bacteria</taxon>
        <taxon>Pseudomonadati</taxon>
        <taxon>Pseudomonadota</taxon>
        <taxon>Gammaproteobacteria</taxon>
        <taxon>Cellvibrionales</taxon>
        <taxon>Spongiibacteraceae</taxon>
        <taxon>Sinobacterium</taxon>
    </lineage>
</organism>
<proteinExistence type="predicted"/>
<evidence type="ECO:0000313" key="2">
    <source>
        <dbReference type="EMBL" id="CAH0991864.1"/>
    </source>
</evidence>
<comment type="caution">
    <text evidence="2">The sequence shown here is derived from an EMBL/GenBank/DDBJ whole genome shotgun (WGS) entry which is preliminary data.</text>
</comment>
<protein>
    <recommendedName>
        <fullName evidence="4">TIGR02444 family protein</fullName>
    </recommendedName>
</protein>
<evidence type="ECO:0000256" key="1">
    <source>
        <dbReference type="SAM" id="Coils"/>
    </source>
</evidence>
<evidence type="ECO:0008006" key="4">
    <source>
        <dbReference type="Google" id="ProtNLM"/>
    </source>
</evidence>
<reference evidence="2" key="1">
    <citation type="submission" date="2021-12" db="EMBL/GenBank/DDBJ databases">
        <authorList>
            <person name="Rodrigo-Torres L."/>
            <person name="Arahal R. D."/>
            <person name="Lucena T."/>
        </authorList>
    </citation>
    <scope>NUCLEOTIDE SEQUENCE</scope>
    <source>
        <strain evidence="2">CECT 8267</strain>
    </source>
</reference>
<dbReference type="RefSeq" id="WP_237444566.1">
    <property type="nucleotide sequence ID" value="NZ_CAKLPX010000002.1"/>
</dbReference>
<sequence>MPSFDSELFWCHSIDIYRNQEIADLCLRLQNHEGLNVNLMLLCSFLSTQGYLATVETFRQTASNHDFCHWNQTVTINLRCSRQAIAKNSNDQQRDELRRSILAAELQAERVEQKLLISALNNTNPAAQPSDIQGSGNNIINYWQAQTTKAASGDLLTLIEQLDKLV</sequence>
<dbReference type="NCBIfam" id="TIGR02444">
    <property type="entry name" value="TIGR02444 family protein"/>
    <property type="match status" value="1"/>
</dbReference>
<name>A0ABN8EIJ0_9GAMM</name>
<gene>
    <name evidence="2" type="ORF">SIN8267_01979</name>
</gene>